<dbReference type="InterPro" id="IPR018114">
    <property type="entry name" value="TRYPSIN_HIS"/>
</dbReference>
<dbReference type="GO" id="GO:0004252">
    <property type="term" value="F:serine-type endopeptidase activity"/>
    <property type="evidence" value="ECO:0007669"/>
    <property type="project" value="InterPro"/>
</dbReference>
<dbReference type="STRING" id="1408254.T458_23940"/>
<feature type="chain" id="PRO_5038594992" description="Peptidase S1 domain-containing protein" evidence="7">
    <location>
        <begin position="23"/>
        <end position="452"/>
    </location>
</feature>
<evidence type="ECO:0000256" key="3">
    <source>
        <dbReference type="ARBA" id="ARBA00022801"/>
    </source>
</evidence>
<dbReference type="eggNOG" id="COG0265">
    <property type="taxonomic scope" value="Bacteria"/>
</dbReference>
<evidence type="ECO:0000256" key="5">
    <source>
        <dbReference type="ARBA" id="ARBA00023157"/>
    </source>
</evidence>
<keyword evidence="7" id="KW-0732">Signal</keyword>
<protein>
    <recommendedName>
        <fullName evidence="8">Peptidase S1 domain-containing protein</fullName>
    </recommendedName>
</protein>
<dbReference type="PRINTS" id="PR00861">
    <property type="entry name" value="ALYTICPTASE"/>
</dbReference>
<feature type="domain" description="Peptidase S1" evidence="8">
    <location>
        <begin position="254"/>
        <end position="429"/>
    </location>
</feature>
<dbReference type="EMBL" id="AYJU01000018">
    <property type="protein sequence ID" value="EST52149.1"/>
    <property type="molecule type" value="Genomic_DNA"/>
</dbReference>
<reference evidence="9 10" key="1">
    <citation type="journal article" date="2014" name="Genome Announc.">
        <title>Draft Genome Sequence of Brevibacillus panacihumi Strain W25, a Halotolerant Hydrocarbon-Degrading Bacterium.</title>
        <authorList>
            <person name="Wang X."/>
            <person name="Jin D."/>
            <person name="Zhou L."/>
            <person name="Wu L."/>
            <person name="An W."/>
            <person name="Chen Y."/>
            <person name="Zhao L."/>
        </authorList>
    </citation>
    <scope>NUCLEOTIDE SEQUENCE [LARGE SCALE GENOMIC DNA]</scope>
    <source>
        <strain evidence="9 10">W25</strain>
    </source>
</reference>
<comment type="caution">
    <text evidence="9">The sequence shown here is derived from an EMBL/GenBank/DDBJ whole genome shotgun (WGS) entry which is preliminary data.</text>
</comment>
<dbReference type="InterPro" id="IPR033116">
    <property type="entry name" value="TRYPSIN_SER"/>
</dbReference>
<dbReference type="PATRIC" id="fig|1408254.3.peg.4705"/>
<keyword evidence="3" id="KW-0378">Hydrolase</keyword>
<keyword evidence="4" id="KW-0720">Serine protease</keyword>
<dbReference type="PROSITE" id="PS00135">
    <property type="entry name" value="TRYPSIN_SER"/>
    <property type="match status" value="1"/>
</dbReference>
<keyword evidence="5" id="KW-1015">Disulfide bond</keyword>
<dbReference type="HOGENOM" id="CLU_605036_0_0_9"/>
<evidence type="ECO:0000259" key="8">
    <source>
        <dbReference type="Pfam" id="PF00089"/>
    </source>
</evidence>
<keyword evidence="6" id="KW-0175">Coiled coil</keyword>
<dbReference type="Gene3D" id="2.40.10.10">
    <property type="entry name" value="Trypsin-like serine proteases"/>
    <property type="match status" value="2"/>
</dbReference>
<keyword evidence="10" id="KW-1185">Reference proteome</keyword>
<organism evidence="9 10">
    <name type="scientific">Brevibacillus panacihumi W25</name>
    <dbReference type="NCBI Taxonomy" id="1408254"/>
    <lineage>
        <taxon>Bacteria</taxon>
        <taxon>Bacillati</taxon>
        <taxon>Bacillota</taxon>
        <taxon>Bacilli</taxon>
        <taxon>Bacillales</taxon>
        <taxon>Paenibacillaceae</taxon>
        <taxon>Brevibacillus</taxon>
    </lineage>
</organism>
<evidence type="ECO:0000313" key="9">
    <source>
        <dbReference type="EMBL" id="EST52149.1"/>
    </source>
</evidence>
<dbReference type="PROSITE" id="PS00134">
    <property type="entry name" value="TRYPSIN_HIS"/>
    <property type="match status" value="1"/>
</dbReference>
<gene>
    <name evidence="9" type="ORF">T458_23940</name>
</gene>
<dbReference type="CDD" id="cd21112">
    <property type="entry name" value="alphaLP-like"/>
    <property type="match status" value="1"/>
</dbReference>
<accession>V6M0L1</accession>
<comment type="similarity">
    <text evidence="1">Belongs to the peptidase S1 family.</text>
</comment>
<evidence type="ECO:0000256" key="6">
    <source>
        <dbReference type="SAM" id="Coils"/>
    </source>
</evidence>
<evidence type="ECO:0000256" key="7">
    <source>
        <dbReference type="SAM" id="SignalP"/>
    </source>
</evidence>
<dbReference type="Pfam" id="PF00089">
    <property type="entry name" value="Trypsin"/>
    <property type="match status" value="1"/>
</dbReference>
<dbReference type="Proteomes" id="UP000017973">
    <property type="component" value="Unassembled WGS sequence"/>
</dbReference>
<dbReference type="RefSeq" id="WP_023558581.1">
    <property type="nucleotide sequence ID" value="NZ_KI629786.1"/>
</dbReference>
<proteinExistence type="inferred from homology"/>
<dbReference type="InterPro" id="IPR043504">
    <property type="entry name" value="Peptidase_S1_PA_chymotrypsin"/>
</dbReference>
<dbReference type="SUPFAM" id="SSF50494">
    <property type="entry name" value="Trypsin-like serine proteases"/>
    <property type="match status" value="1"/>
</dbReference>
<evidence type="ECO:0000256" key="2">
    <source>
        <dbReference type="ARBA" id="ARBA00022670"/>
    </source>
</evidence>
<dbReference type="OrthoDB" id="2476478at2"/>
<dbReference type="InterPro" id="IPR009003">
    <property type="entry name" value="Peptidase_S1_PA"/>
</dbReference>
<dbReference type="InterPro" id="IPR001316">
    <property type="entry name" value="Pept_S1A_streptogrisin"/>
</dbReference>
<feature type="coiled-coil region" evidence="6">
    <location>
        <begin position="135"/>
        <end position="187"/>
    </location>
</feature>
<sequence length="452" mass="49898">MKKLGTSIFIATLLAVTVTSFSIPVNSTMAAQKQNSELNEYIVSNDAIHESEKFREEMGLSSKNLKSISNDPKNFSEKYGIFLTKKEEKELDERLEEQKNQIPKIKDFIEKHLQDEFAAIYIDQKLGGVINIGFKTGSEEKVEKFEKDLKKLYSKGMVEIYYTDYTEEQLDEIAESLSEKRDELAEKGLDITSVSVNIPEQKIDIGVEKKNAAARSLLLDSESVSDIDLDIDSNLINIFEEDVHEAQASPSEYYRPIQAGLRIDNMDTGGYCTSAFSARIGTKFYVLTAGHCAESDTDRFSQGGDRFGRVADYNNGGNVDAAIIKLDDGSDDATYYLFGNGRSKLHAIDEVQRTKDETVGDAVCISGARTQTVKCGTLETKNWSGYAKTPSGDRVYYSGMRQATYASANGDSGSPIFLGGTAIGIHSTAGGIYSHISRVINHFGIDDIFIGN</sequence>
<name>V6M0L1_9BACL</name>
<keyword evidence="2" id="KW-0645">Protease</keyword>
<evidence type="ECO:0000256" key="4">
    <source>
        <dbReference type="ARBA" id="ARBA00022825"/>
    </source>
</evidence>
<dbReference type="InterPro" id="IPR001254">
    <property type="entry name" value="Trypsin_dom"/>
</dbReference>
<dbReference type="GO" id="GO:0006508">
    <property type="term" value="P:proteolysis"/>
    <property type="evidence" value="ECO:0007669"/>
    <property type="project" value="UniProtKB-KW"/>
</dbReference>
<feature type="signal peptide" evidence="7">
    <location>
        <begin position="1"/>
        <end position="22"/>
    </location>
</feature>
<evidence type="ECO:0000256" key="1">
    <source>
        <dbReference type="ARBA" id="ARBA00007664"/>
    </source>
</evidence>
<evidence type="ECO:0000313" key="10">
    <source>
        <dbReference type="Proteomes" id="UP000017973"/>
    </source>
</evidence>
<dbReference type="AlphaFoldDB" id="V6M0L1"/>